<keyword evidence="2" id="KW-1185">Reference proteome</keyword>
<organism evidence="1 2">
    <name type="scientific">Candidatus Thiomargarita nelsonii</name>
    <dbReference type="NCBI Taxonomy" id="1003181"/>
    <lineage>
        <taxon>Bacteria</taxon>
        <taxon>Pseudomonadati</taxon>
        <taxon>Pseudomonadota</taxon>
        <taxon>Gammaproteobacteria</taxon>
        <taxon>Thiotrichales</taxon>
        <taxon>Thiotrichaceae</taxon>
        <taxon>Thiomargarita</taxon>
    </lineage>
</organism>
<keyword evidence="1" id="KW-0695">RNA-directed DNA polymerase</keyword>
<accession>A0A176RYN4</accession>
<evidence type="ECO:0000313" key="2">
    <source>
        <dbReference type="Proteomes" id="UP000076962"/>
    </source>
</evidence>
<dbReference type="Proteomes" id="UP000076962">
    <property type="component" value="Unassembled WGS sequence"/>
</dbReference>
<dbReference type="AlphaFoldDB" id="A0A176RYN4"/>
<dbReference type="GO" id="GO:0003964">
    <property type="term" value="F:RNA-directed DNA polymerase activity"/>
    <property type="evidence" value="ECO:0007669"/>
    <property type="project" value="UniProtKB-KW"/>
</dbReference>
<gene>
    <name evidence="1" type="ORF">THIOM_003361</name>
</gene>
<dbReference type="EMBL" id="LUTY01002018">
    <property type="protein sequence ID" value="OAD20902.1"/>
    <property type="molecule type" value="Genomic_DNA"/>
</dbReference>
<keyword evidence="1" id="KW-0548">Nucleotidyltransferase</keyword>
<feature type="non-terminal residue" evidence="1">
    <location>
        <position position="101"/>
    </location>
</feature>
<comment type="caution">
    <text evidence="1">The sequence shown here is derived from an EMBL/GenBank/DDBJ whole genome shotgun (WGS) entry which is preliminary data.</text>
</comment>
<evidence type="ECO:0000313" key="1">
    <source>
        <dbReference type="EMBL" id="OAD20902.1"/>
    </source>
</evidence>
<reference evidence="1 2" key="1">
    <citation type="submission" date="2016-05" db="EMBL/GenBank/DDBJ databases">
        <title>Single-cell genome of chain-forming Candidatus Thiomargarita nelsonii and comparison to other large sulfur-oxidizing bacteria.</title>
        <authorList>
            <person name="Winkel M."/>
            <person name="Salman V."/>
            <person name="Woyke T."/>
            <person name="Schulz-Vogt H."/>
            <person name="Richter M."/>
            <person name="Flood B."/>
            <person name="Bailey J."/>
            <person name="Amann R."/>
            <person name="Mussmann M."/>
        </authorList>
    </citation>
    <scope>NUCLEOTIDE SEQUENCE [LARGE SCALE GENOMIC DNA]</scope>
    <source>
        <strain evidence="1 2">THI036</strain>
    </source>
</reference>
<sequence length="101" mass="11759">MAIKRANAIVSAYRIEKPPDKTYIGRVDHGFDFLGYQFDQNARTGLVIADKTLNNHQERLRDLAAHGAEAEQIANYKKPWWRWVHSGVDLRNDERVLINRK</sequence>
<name>A0A176RYN4_9GAMM</name>
<protein>
    <submittedName>
        <fullName evidence="1">Reverse transcriptase domain protein</fullName>
    </submittedName>
</protein>
<keyword evidence="1" id="KW-0808">Transferase</keyword>
<proteinExistence type="predicted"/>